<dbReference type="EMBL" id="LM676387">
    <property type="protein sequence ID" value="CEP25903.1"/>
    <property type="molecule type" value="Genomic_DNA"/>
</dbReference>
<evidence type="ECO:0000256" key="2">
    <source>
        <dbReference type="ARBA" id="ARBA00022573"/>
    </source>
</evidence>
<name>A0A068VS31_PROFF</name>
<dbReference type="Gene3D" id="3.40.50.300">
    <property type="entry name" value="P-loop containing nucleotide triphosphate hydrolases"/>
    <property type="match status" value="1"/>
</dbReference>
<dbReference type="GeneID" id="61222116"/>
<dbReference type="PATRIC" id="fig|66712.6.peg.995"/>
<dbReference type="UniPathway" id="UPA00148"/>
<feature type="active site" description="Nucleophile" evidence="4">
    <location>
        <position position="332"/>
    </location>
</feature>
<reference evidence="7" key="1">
    <citation type="submission" date="2014-08" db="EMBL/GenBank/DDBJ databases">
        <authorList>
            <person name="Falentin Helene"/>
        </authorList>
    </citation>
    <scope>NUCLEOTIDE SEQUENCE</scope>
</reference>
<dbReference type="InterPro" id="IPR033949">
    <property type="entry name" value="CobQ_GATase1"/>
</dbReference>
<comment type="function">
    <text evidence="4">Catalyzes amidations at positions B, D, E, and G on adenosylcobyrinic A,C-diamide. NH(2) groups are provided by glutamine, and one molecule of ATP is hydrogenolyzed for each amidation.</text>
</comment>
<dbReference type="Pfam" id="PF07685">
    <property type="entry name" value="GATase_3"/>
    <property type="match status" value="1"/>
</dbReference>
<gene>
    <name evidence="7" type="primary">cbiP</name>
    <name evidence="4 7" type="synonym">cobQ</name>
    <name evidence="7" type="ORF">PFCIRM138_02985</name>
</gene>
<dbReference type="NCBIfam" id="TIGR00313">
    <property type="entry name" value="cobQ"/>
    <property type="match status" value="1"/>
</dbReference>
<feature type="domain" description="CobB/CobQ-like glutamine amidotransferase" evidence="6">
    <location>
        <begin position="254"/>
        <end position="423"/>
    </location>
</feature>
<dbReference type="PROSITE" id="PS51274">
    <property type="entry name" value="GATASE_COBBQ"/>
    <property type="match status" value="1"/>
</dbReference>
<feature type="active site" evidence="4">
    <location>
        <position position="416"/>
    </location>
</feature>
<comment type="pathway">
    <text evidence="1 4">Cofactor biosynthesis; adenosylcobalamin biosynthesis.</text>
</comment>
<feature type="domain" description="CobQ/CobB/MinD/ParA nucleotide binding" evidence="5">
    <location>
        <begin position="4"/>
        <end position="230"/>
    </location>
</feature>
<sequence>MTGILLTGTSSDAGKSALVTGLCGALRQRGIDVAPFKSQNMSNNSMVCPDGAEIGRAQYLQATAAGVTPEAAMNPVLLKPGTDRRSFIVLMGRPDGELDAGEYATGRKHLAEAAYDAYSDLASRHELIVCEGAGSPAEINLRAGDYVNMGLARHFGLPTVIIGDIDRGGVLASLYGTWALLEAEDRALLKGYIINKFRGDGALLEPGLQEITTRTGLANLGVMPWLEDVWFDGEDALQVDRWPAQSGAGDRLVVAAVRLPRISNSTDIDALATEPGVEVQVTADPATCARADLVVLPGSRATVDDLDWLRKRGIAQAIVQRRREDKPILGICGGFEMMANTIDDDIESSAGSVPGLGVLPARFRFDAEKVVRTAQYHFDELAVDGYEIHHGRFEVDGGEAFLDGVRSGNSFGTMLHGSLENDGFRRRFLHMVARNTGSTWEPDDARPGYQQLRATMIRTLSTAMAEYVDVDAMLAMTGLAR</sequence>
<dbReference type="SUPFAM" id="SSF52317">
    <property type="entry name" value="Class I glutamine amidotransferase-like"/>
    <property type="match status" value="1"/>
</dbReference>
<proteinExistence type="inferred from homology"/>
<dbReference type="GO" id="GO:0003824">
    <property type="term" value="F:catalytic activity"/>
    <property type="evidence" value="ECO:0007669"/>
    <property type="project" value="InterPro"/>
</dbReference>
<evidence type="ECO:0000259" key="6">
    <source>
        <dbReference type="Pfam" id="PF07685"/>
    </source>
</evidence>
<evidence type="ECO:0000259" key="5">
    <source>
        <dbReference type="Pfam" id="PF01656"/>
    </source>
</evidence>
<dbReference type="InterPro" id="IPR004459">
    <property type="entry name" value="CobQ_synth"/>
</dbReference>
<dbReference type="CDD" id="cd05389">
    <property type="entry name" value="CobQ_N"/>
    <property type="match status" value="1"/>
</dbReference>
<dbReference type="InterPro" id="IPR029062">
    <property type="entry name" value="Class_I_gatase-like"/>
</dbReference>
<dbReference type="InterPro" id="IPR002586">
    <property type="entry name" value="CobQ/CobB/MinD/ParA_Nub-bd_dom"/>
</dbReference>
<keyword evidence="3 4" id="KW-0315">Glutamine amidotransferase</keyword>
<dbReference type="InterPro" id="IPR047045">
    <property type="entry name" value="CobQ_N"/>
</dbReference>
<organism evidence="7">
    <name type="scientific">Propionibacterium freudenreichii subsp. freudenreichii</name>
    <dbReference type="NCBI Taxonomy" id="66712"/>
    <lineage>
        <taxon>Bacteria</taxon>
        <taxon>Bacillati</taxon>
        <taxon>Actinomycetota</taxon>
        <taxon>Actinomycetes</taxon>
        <taxon>Propionibacteriales</taxon>
        <taxon>Propionibacteriaceae</taxon>
        <taxon>Propionibacterium</taxon>
    </lineage>
</organism>
<evidence type="ECO:0000313" key="7">
    <source>
        <dbReference type="EMBL" id="CEP25903.1"/>
    </source>
</evidence>
<dbReference type="HAMAP" id="MF_00028">
    <property type="entry name" value="CobQ"/>
    <property type="match status" value="1"/>
</dbReference>
<dbReference type="GO" id="GO:0015420">
    <property type="term" value="F:ABC-type vitamin B12 transporter activity"/>
    <property type="evidence" value="ECO:0007669"/>
    <property type="project" value="UniProtKB-UniRule"/>
</dbReference>
<keyword evidence="2 4" id="KW-0169">Cobalamin biosynthesis</keyword>
<comment type="similarity">
    <text evidence="4">Belongs to the CobB/CobQ family. CobQ subfamily.</text>
</comment>
<protein>
    <recommendedName>
        <fullName evidence="4">Cobyric acid synthase</fullName>
    </recommendedName>
</protein>
<dbReference type="KEGG" id="pfre:RM25_0970"/>
<dbReference type="CDD" id="cd01750">
    <property type="entry name" value="GATase1_CobQ"/>
    <property type="match status" value="1"/>
</dbReference>
<dbReference type="SUPFAM" id="SSF52540">
    <property type="entry name" value="P-loop containing nucleoside triphosphate hydrolases"/>
    <property type="match status" value="1"/>
</dbReference>
<dbReference type="PROSITE" id="PS51273">
    <property type="entry name" value="GATASE_TYPE_1"/>
    <property type="match status" value="1"/>
</dbReference>
<dbReference type="InterPro" id="IPR011698">
    <property type="entry name" value="GATase_3"/>
</dbReference>
<dbReference type="InterPro" id="IPR027417">
    <property type="entry name" value="P-loop_NTPase"/>
</dbReference>
<dbReference type="RefSeq" id="WP_036941182.1">
    <property type="nucleotide sequence ID" value="NZ_CP010341.1"/>
</dbReference>
<evidence type="ECO:0000256" key="3">
    <source>
        <dbReference type="ARBA" id="ARBA00022962"/>
    </source>
</evidence>
<dbReference type="Gene3D" id="3.40.50.880">
    <property type="match status" value="1"/>
</dbReference>
<dbReference type="Pfam" id="PF01656">
    <property type="entry name" value="CbiA"/>
    <property type="match status" value="1"/>
</dbReference>
<dbReference type="NCBIfam" id="NF001989">
    <property type="entry name" value="PRK00784.1"/>
    <property type="match status" value="1"/>
</dbReference>
<dbReference type="AlphaFoldDB" id="A0A068VS31"/>
<dbReference type="GO" id="GO:0009236">
    <property type="term" value="P:cobalamin biosynthetic process"/>
    <property type="evidence" value="ECO:0007669"/>
    <property type="project" value="UniProtKB-UniRule"/>
</dbReference>
<dbReference type="PANTHER" id="PTHR21343:SF1">
    <property type="entry name" value="COBYRIC ACID SYNTHASE"/>
    <property type="match status" value="1"/>
</dbReference>
<accession>A0A068VS31</accession>
<evidence type="ECO:0000256" key="1">
    <source>
        <dbReference type="ARBA" id="ARBA00004953"/>
    </source>
</evidence>
<evidence type="ECO:0000256" key="4">
    <source>
        <dbReference type="HAMAP-Rule" id="MF_00028"/>
    </source>
</evidence>
<dbReference type="PANTHER" id="PTHR21343">
    <property type="entry name" value="DETHIOBIOTIN SYNTHETASE"/>
    <property type="match status" value="1"/>
</dbReference>